<proteinExistence type="predicted"/>
<name>A0A6S7BHY6_9BURK</name>
<keyword evidence="1" id="KW-0472">Membrane</keyword>
<keyword evidence="1" id="KW-0812">Transmembrane</keyword>
<protein>
    <submittedName>
        <fullName evidence="2">Uncharacterized protein</fullName>
    </submittedName>
</protein>
<dbReference type="Proteomes" id="UP000494365">
    <property type="component" value="Unassembled WGS sequence"/>
</dbReference>
<evidence type="ECO:0000313" key="2">
    <source>
        <dbReference type="EMBL" id="CAB3801042.1"/>
    </source>
</evidence>
<reference evidence="2 3" key="1">
    <citation type="submission" date="2020-04" db="EMBL/GenBank/DDBJ databases">
        <authorList>
            <person name="De Canck E."/>
        </authorList>
    </citation>
    <scope>NUCLEOTIDE SEQUENCE [LARGE SCALE GENOMIC DNA]</scope>
    <source>
        <strain evidence="2 3">LMG 28614</strain>
    </source>
</reference>
<feature type="transmembrane region" description="Helical" evidence="1">
    <location>
        <begin position="32"/>
        <end position="51"/>
    </location>
</feature>
<dbReference type="AlphaFoldDB" id="A0A6S7BHY6"/>
<accession>A0A6S7BHY6</accession>
<dbReference type="EMBL" id="CADIKK010000029">
    <property type="protein sequence ID" value="CAB3801042.1"/>
    <property type="molecule type" value="Genomic_DNA"/>
</dbReference>
<gene>
    <name evidence="2" type="ORF">LMG28614_05305</name>
</gene>
<evidence type="ECO:0000256" key="1">
    <source>
        <dbReference type="SAM" id="Phobius"/>
    </source>
</evidence>
<keyword evidence="1" id="KW-1133">Transmembrane helix</keyword>
<organism evidence="2 3">
    <name type="scientific">Paraburkholderia ultramafica</name>
    <dbReference type="NCBI Taxonomy" id="1544867"/>
    <lineage>
        <taxon>Bacteria</taxon>
        <taxon>Pseudomonadati</taxon>
        <taxon>Pseudomonadota</taxon>
        <taxon>Betaproteobacteria</taxon>
        <taxon>Burkholderiales</taxon>
        <taxon>Burkholderiaceae</taxon>
        <taxon>Paraburkholderia</taxon>
    </lineage>
</organism>
<evidence type="ECO:0000313" key="3">
    <source>
        <dbReference type="Proteomes" id="UP000494365"/>
    </source>
</evidence>
<keyword evidence="3" id="KW-1185">Reference proteome</keyword>
<sequence length="141" mass="14824">MTPSSKRQSHAPRGYVIRAGSVKREDVIFKRLVLVSVCALLLPLTGCPYYAVPAGTVVTTPASFDRSFSAAAGAISDEGLAITVQDPASGTVVGGLNGSTVTASVRQQADGSVVVQFNSPNARDPTLLDRISRGYDRRMGR</sequence>